<dbReference type="InParanoid" id="A0A3Q7G4Y5"/>
<reference evidence="1" key="1">
    <citation type="journal article" date="2012" name="Nature">
        <title>The tomato genome sequence provides insights into fleshy fruit evolution.</title>
        <authorList>
            <consortium name="Tomato Genome Consortium"/>
        </authorList>
    </citation>
    <scope>NUCLEOTIDE SEQUENCE [LARGE SCALE GENOMIC DNA]</scope>
    <source>
        <strain evidence="1">cv. Heinz 1706</strain>
    </source>
</reference>
<dbReference type="Gramene" id="Solyc04g050775.1.1">
    <property type="protein sequence ID" value="Solyc04g050775.1.1"/>
    <property type="gene ID" value="Solyc04g050775.1"/>
</dbReference>
<dbReference type="EnsemblPlants" id="Solyc04g050775.1.1">
    <property type="protein sequence ID" value="Solyc04g050775.1.1"/>
    <property type="gene ID" value="Solyc04g050775.1"/>
</dbReference>
<protein>
    <submittedName>
        <fullName evidence="1">Uncharacterized protein</fullName>
    </submittedName>
</protein>
<organism evidence="1">
    <name type="scientific">Solanum lycopersicum</name>
    <name type="common">Tomato</name>
    <name type="synonym">Lycopersicon esculentum</name>
    <dbReference type="NCBI Taxonomy" id="4081"/>
    <lineage>
        <taxon>Eukaryota</taxon>
        <taxon>Viridiplantae</taxon>
        <taxon>Streptophyta</taxon>
        <taxon>Embryophyta</taxon>
        <taxon>Tracheophyta</taxon>
        <taxon>Spermatophyta</taxon>
        <taxon>Magnoliopsida</taxon>
        <taxon>eudicotyledons</taxon>
        <taxon>Gunneridae</taxon>
        <taxon>Pentapetalae</taxon>
        <taxon>asterids</taxon>
        <taxon>lamiids</taxon>
        <taxon>Solanales</taxon>
        <taxon>Solanaceae</taxon>
        <taxon>Solanoideae</taxon>
        <taxon>Solaneae</taxon>
        <taxon>Solanum</taxon>
        <taxon>Solanum subgen. Lycopersicon</taxon>
    </lineage>
</organism>
<dbReference type="Proteomes" id="UP000004994">
    <property type="component" value="Chromosome 4"/>
</dbReference>
<sequence length="64" mass="7515">MLSTYDKPIEQMVNAILHTLCYNDRTRLQEIWRDESVNGTITNLSLNGTTRAKRKDKEIVEYIN</sequence>
<accession>A0A3Q7G4Y5</accession>
<name>A0A3Q7G4Y5_SOLLC</name>
<evidence type="ECO:0000313" key="2">
    <source>
        <dbReference type="Proteomes" id="UP000004994"/>
    </source>
</evidence>
<proteinExistence type="predicted"/>
<dbReference type="AlphaFoldDB" id="A0A3Q7G4Y5"/>
<reference evidence="1" key="2">
    <citation type="submission" date="2019-01" db="UniProtKB">
        <authorList>
            <consortium name="EnsemblPlants"/>
        </authorList>
    </citation>
    <scope>IDENTIFICATION</scope>
    <source>
        <strain evidence="1">cv. Heinz 1706</strain>
    </source>
</reference>
<evidence type="ECO:0000313" key="1">
    <source>
        <dbReference type="EnsemblPlants" id="Solyc04g050775.1.1"/>
    </source>
</evidence>
<keyword evidence="2" id="KW-1185">Reference proteome</keyword>